<dbReference type="NCBIfam" id="NF042431">
    <property type="entry name" value="EnCoAhydt_DpgB"/>
    <property type="match status" value="1"/>
</dbReference>
<dbReference type="Gene3D" id="3.90.226.10">
    <property type="entry name" value="2-enoyl-CoA Hydratase, Chain A, domain 1"/>
    <property type="match status" value="1"/>
</dbReference>
<dbReference type="AlphaFoldDB" id="A0A6F8XKR1"/>
<evidence type="ECO:0000313" key="2">
    <source>
        <dbReference type="Proteomes" id="UP000502508"/>
    </source>
</evidence>
<name>A0A6F8XKR1_9ACTN</name>
<dbReference type="EMBL" id="AP022870">
    <property type="protein sequence ID" value="BCB74393.1"/>
    <property type="molecule type" value="Genomic_DNA"/>
</dbReference>
<accession>A0A6F8XKR1</accession>
<dbReference type="GO" id="GO:0006635">
    <property type="term" value="P:fatty acid beta-oxidation"/>
    <property type="evidence" value="ECO:0007669"/>
    <property type="project" value="TreeGrafter"/>
</dbReference>
<gene>
    <name evidence="1" type="ORF">Pflav_008030</name>
</gene>
<keyword evidence="2" id="KW-1185">Reference proteome</keyword>
<evidence type="ECO:0000313" key="1">
    <source>
        <dbReference type="EMBL" id="BCB74393.1"/>
    </source>
</evidence>
<dbReference type="SUPFAM" id="SSF52096">
    <property type="entry name" value="ClpP/crotonase"/>
    <property type="match status" value="1"/>
</dbReference>
<dbReference type="GO" id="GO:0003824">
    <property type="term" value="F:catalytic activity"/>
    <property type="evidence" value="ECO:0007669"/>
    <property type="project" value="UniProtKB-ARBA"/>
</dbReference>
<dbReference type="Pfam" id="PF00378">
    <property type="entry name" value="ECH_1"/>
    <property type="match status" value="1"/>
</dbReference>
<dbReference type="PANTHER" id="PTHR11941">
    <property type="entry name" value="ENOYL-COA HYDRATASE-RELATED"/>
    <property type="match status" value="1"/>
</dbReference>
<dbReference type="KEGG" id="pfla:Pflav_008030"/>
<dbReference type="InterPro" id="IPR001753">
    <property type="entry name" value="Enoyl-CoA_hydra/iso"/>
</dbReference>
<organism evidence="1 2">
    <name type="scientific">Phytohabitans flavus</name>
    <dbReference type="NCBI Taxonomy" id="1076124"/>
    <lineage>
        <taxon>Bacteria</taxon>
        <taxon>Bacillati</taxon>
        <taxon>Actinomycetota</taxon>
        <taxon>Actinomycetes</taxon>
        <taxon>Micromonosporales</taxon>
        <taxon>Micromonosporaceae</taxon>
    </lineage>
</organism>
<dbReference type="InterPro" id="IPR029045">
    <property type="entry name" value="ClpP/crotonase-like_dom_sf"/>
</dbReference>
<dbReference type="InterPro" id="IPR053545">
    <property type="entry name" value="Enoyl-CoA_hydratase-like"/>
</dbReference>
<dbReference type="PANTHER" id="PTHR11941:SF54">
    <property type="entry name" value="ENOYL-COA HYDRATASE, MITOCHONDRIAL"/>
    <property type="match status" value="1"/>
</dbReference>
<dbReference type="RefSeq" id="WP_345073710.1">
    <property type="nucleotide sequence ID" value="NZ_BAABAP010000019.1"/>
</dbReference>
<dbReference type="Proteomes" id="UP000502508">
    <property type="component" value="Chromosome"/>
</dbReference>
<reference evidence="1 2" key="2">
    <citation type="submission" date="2020-03" db="EMBL/GenBank/DDBJ databases">
        <authorList>
            <person name="Ichikawa N."/>
            <person name="Kimura A."/>
            <person name="Kitahashi Y."/>
            <person name="Uohara A."/>
        </authorList>
    </citation>
    <scope>NUCLEOTIDE SEQUENCE [LARGE SCALE GENOMIC DNA]</scope>
    <source>
        <strain evidence="1 2">NBRC 107702</strain>
    </source>
</reference>
<evidence type="ECO:0008006" key="3">
    <source>
        <dbReference type="Google" id="ProtNLM"/>
    </source>
</evidence>
<reference evidence="1 2" key="1">
    <citation type="submission" date="2020-03" db="EMBL/GenBank/DDBJ databases">
        <title>Whole genome shotgun sequence of Phytohabitans flavus NBRC 107702.</title>
        <authorList>
            <person name="Komaki H."/>
            <person name="Tamura T."/>
        </authorList>
    </citation>
    <scope>NUCLEOTIDE SEQUENCE [LARGE SCALE GENOMIC DNA]</scope>
    <source>
        <strain evidence="1 2">NBRC 107702</strain>
    </source>
</reference>
<protein>
    <recommendedName>
        <fullName evidence="3">Enoyl-CoA hydratase</fullName>
    </recommendedName>
</protein>
<sequence length="251" mass="26502">MSSNSGGSKLEEVADAYLGIDCAAPLSQELIGTITALCERVEDAGEHRVAVVHLASSTPSTDRADSWPGEVGVHLVNHWERALRRLERLNAITIAVAEGSCGGPALEVLLATDYRIAADDLRLLQPWHSGALWPSMLLYRLANQLGVARARPLALFAREVPAAKAEQVGLVDEVAGDLVASTQERVAALRGAAGPELAIRRRLLLDATATTFEDALGAHLSACDRSLIKARQAVSDPVPMVLGGSVHTVAG</sequence>
<dbReference type="CDD" id="cd06558">
    <property type="entry name" value="crotonase-like"/>
    <property type="match status" value="1"/>
</dbReference>
<proteinExistence type="predicted"/>